<sequence length="342" mass="34842">MRIGSMVRTGVVLAAVIAGTAAGTVTAGATTEAGWQPTFLPMPRGHANATGFLAGADGKGGYAGHFSIDGTSKVVTWQNGIPTVRGVPAGYDFATVADQNYAGTVVGDALTDDGHVGGFTLDANGFHELPVPEGYTGVSAVAIANNGLVLGWLYHADPARSATIIYPPTQGEPTILPPTRRGEFPADIDSGGEVLFNSDEGAFVWSSNGIEEIVTPPGHSTPHVNAIQNSQVVGTAAALSEPGSHGFLWRAGPTREPEQLAGSGSATGHSGTNVIIGSRYSAEPYGAPAVWTGGEPASGLLLPRGFTKGLATAVTRDNVVAGIVTKGPLDEGGKPVIWQRPA</sequence>
<keyword evidence="1" id="KW-0732">Signal</keyword>
<dbReference type="STRING" id="589385.SAMN05421504_106566"/>
<accession>A0A1H3MB89</accession>
<evidence type="ECO:0000256" key="1">
    <source>
        <dbReference type="SAM" id="SignalP"/>
    </source>
</evidence>
<reference evidence="2 3" key="1">
    <citation type="submission" date="2016-10" db="EMBL/GenBank/DDBJ databases">
        <authorList>
            <person name="de Groot N.N."/>
        </authorList>
    </citation>
    <scope>NUCLEOTIDE SEQUENCE [LARGE SCALE GENOMIC DNA]</scope>
    <source>
        <strain evidence="2 3">CPCC 202699</strain>
    </source>
</reference>
<name>A0A1H3MB89_9PSEU</name>
<dbReference type="AlphaFoldDB" id="A0A1H3MB89"/>
<evidence type="ECO:0008006" key="4">
    <source>
        <dbReference type="Google" id="ProtNLM"/>
    </source>
</evidence>
<dbReference type="Proteomes" id="UP000199515">
    <property type="component" value="Unassembled WGS sequence"/>
</dbReference>
<keyword evidence="3" id="KW-1185">Reference proteome</keyword>
<dbReference type="EMBL" id="FNON01000006">
    <property type="protein sequence ID" value="SDY73853.1"/>
    <property type="molecule type" value="Genomic_DNA"/>
</dbReference>
<protein>
    <recommendedName>
        <fullName evidence="4">Extracellular repeat, HAF family</fullName>
    </recommendedName>
</protein>
<dbReference type="OrthoDB" id="3606456at2"/>
<organism evidence="2 3">
    <name type="scientific">Amycolatopsis xylanica</name>
    <dbReference type="NCBI Taxonomy" id="589385"/>
    <lineage>
        <taxon>Bacteria</taxon>
        <taxon>Bacillati</taxon>
        <taxon>Actinomycetota</taxon>
        <taxon>Actinomycetes</taxon>
        <taxon>Pseudonocardiales</taxon>
        <taxon>Pseudonocardiaceae</taxon>
        <taxon>Amycolatopsis</taxon>
    </lineage>
</organism>
<gene>
    <name evidence="2" type="ORF">SAMN05421504_106566</name>
</gene>
<evidence type="ECO:0000313" key="2">
    <source>
        <dbReference type="EMBL" id="SDY73853.1"/>
    </source>
</evidence>
<feature type="chain" id="PRO_5038969197" description="Extracellular repeat, HAF family" evidence="1">
    <location>
        <begin position="28"/>
        <end position="342"/>
    </location>
</feature>
<dbReference type="RefSeq" id="WP_143047175.1">
    <property type="nucleotide sequence ID" value="NZ_FNON01000006.1"/>
</dbReference>
<proteinExistence type="predicted"/>
<evidence type="ECO:0000313" key="3">
    <source>
        <dbReference type="Proteomes" id="UP000199515"/>
    </source>
</evidence>
<feature type="signal peptide" evidence="1">
    <location>
        <begin position="1"/>
        <end position="27"/>
    </location>
</feature>